<dbReference type="PANTHER" id="PTHR30307">
    <property type="entry name" value="S-ADENOSYLMETHIONINE:TRNA RIBOSYLTRANSFERASE-ISOMERASE"/>
    <property type="match status" value="1"/>
</dbReference>
<dbReference type="AlphaFoldDB" id="A0A4P2VKX8"/>
<evidence type="ECO:0000256" key="4">
    <source>
        <dbReference type="ARBA" id="ARBA00022785"/>
    </source>
</evidence>
<dbReference type="InterPro" id="IPR036100">
    <property type="entry name" value="QueA_sf"/>
</dbReference>
<dbReference type="InterPro" id="IPR042119">
    <property type="entry name" value="QueA_dom2"/>
</dbReference>
<evidence type="ECO:0000256" key="1">
    <source>
        <dbReference type="ARBA" id="ARBA00022490"/>
    </source>
</evidence>
<evidence type="ECO:0000313" key="6">
    <source>
        <dbReference type="Proteomes" id="UP000291236"/>
    </source>
</evidence>
<protein>
    <submittedName>
        <fullName evidence="5">S-adenosylmethionine:tRNA ribosyltransferase-isomerase</fullName>
    </submittedName>
</protein>
<reference evidence="5 6" key="1">
    <citation type="submission" date="2018-12" db="EMBL/GenBank/DDBJ databases">
        <title>Rubrispira sanarue gen. nov., sp., nov., a member of the order Silvanigrellales, isolated from a brackish lake in Hamamatsu Japan.</title>
        <authorList>
            <person name="Maejima Y."/>
            <person name="Iino T."/>
            <person name="Muraguchi Y."/>
            <person name="Fukuda K."/>
            <person name="Nojiri H."/>
            <person name="Ohkuma M."/>
            <person name="Moriuchi R."/>
            <person name="Dohra H."/>
            <person name="Kimbara K."/>
            <person name="Shintani M."/>
        </authorList>
    </citation>
    <scope>NUCLEOTIDE SEQUENCE [LARGE SCALE GENOMIC DNA]</scope>
    <source>
        <strain evidence="5 6">RF1110005</strain>
    </source>
</reference>
<gene>
    <name evidence="5" type="ORF">JCM31447_08210</name>
</gene>
<dbReference type="OrthoDB" id="5288889at2"/>
<keyword evidence="2 5" id="KW-0808">Transferase</keyword>
<keyword evidence="6" id="KW-1185">Reference proteome</keyword>
<dbReference type="Gene3D" id="3.40.1780.10">
    <property type="entry name" value="QueA-like"/>
    <property type="match status" value="1"/>
</dbReference>
<keyword evidence="4" id="KW-0671">Queuosine biosynthesis</keyword>
<dbReference type="KEGG" id="sbf:JCM31447_08210"/>
<dbReference type="InterPro" id="IPR042118">
    <property type="entry name" value="QueA_dom1"/>
</dbReference>
<dbReference type="Gene3D" id="2.40.10.240">
    <property type="entry name" value="QueA-like"/>
    <property type="match status" value="1"/>
</dbReference>
<organism evidence="5 6">
    <name type="scientific">Fluviispira sanaruensis</name>
    <dbReference type="NCBI Taxonomy" id="2493639"/>
    <lineage>
        <taxon>Bacteria</taxon>
        <taxon>Pseudomonadati</taxon>
        <taxon>Bdellovibrionota</taxon>
        <taxon>Oligoflexia</taxon>
        <taxon>Silvanigrellales</taxon>
        <taxon>Silvanigrellaceae</taxon>
        <taxon>Fluviispira</taxon>
    </lineage>
</organism>
<evidence type="ECO:0000256" key="3">
    <source>
        <dbReference type="ARBA" id="ARBA00022691"/>
    </source>
</evidence>
<proteinExistence type="predicted"/>
<dbReference type="GO" id="GO:0051075">
    <property type="term" value="F:S-adenosylmethionine:tRNA ribosyltransferase-isomerase activity"/>
    <property type="evidence" value="ECO:0007669"/>
    <property type="project" value="TreeGrafter"/>
</dbReference>
<name>A0A4P2VKX8_FLUSA</name>
<evidence type="ECO:0000313" key="5">
    <source>
        <dbReference type="EMBL" id="BBH52380.1"/>
    </source>
</evidence>
<dbReference type="Proteomes" id="UP000291236">
    <property type="component" value="Chromosome"/>
</dbReference>
<dbReference type="Pfam" id="PF02547">
    <property type="entry name" value="Queuosine_synth"/>
    <property type="match status" value="1"/>
</dbReference>
<dbReference type="RefSeq" id="WP_130606828.1">
    <property type="nucleotide sequence ID" value="NZ_AP019368.1"/>
</dbReference>
<evidence type="ECO:0000256" key="2">
    <source>
        <dbReference type="ARBA" id="ARBA00022679"/>
    </source>
</evidence>
<sequence>MKTSFFNYELPEELIAQIPLQNRENSRLLVARSLNKSIVDSDFIHIADEINKVFNLKSKNLKALLIANDSRVYPARVRIRRKTGARGEVFLLERGNKDFYRCLLRPKSKIKQGEILYADQDELKPLFKVTSLSPPLVEIINSLPLDTLLEQYGEMPLPPYIQRGKVDNKNLKEIDKERYQNVYSNKMEIGSSAAPTAGLHFTPEIIKKCSENNIEFASVTLHVGLGTFQPVQAENVQQHNMHEEHYIVSKDVAEKITLYLENDWPIIFVGTTALRAVESFYRAALSESNRHSIIQKAKEKNLNNHIYNYVDKWLATRIFIHPTYENEIISPCVGNAIITNFHQPESTLAMLISALMGYHFWNEIYSHAINKKYRFFSYGDSSLLVFGENF</sequence>
<keyword evidence="5" id="KW-0413">Isomerase</keyword>
<accession>A0A4P2VKX8</accession>
<keyword evidence="1" id="KW-0963">Cytoplasm</keyword>
<dbReference type="NCBIfam" id="TIGR00113">
    <property type="entry name" value="queA"/>
    <property type="match status" value="1"/>
</dbReference>
<keyword evidence="3" id="KW-0949">S-adenosyl-L-methionine</keyword>
<dbReference type="SUPFAM" id="SSF111337">
    <property type="entry name" value="QueA-like"/>
    <property type="match status" value="1"/>
</dbReference>
<dbReference type="PANTHER" id="PTHR30307:SF0">
    <property type="entry name" value="S-ADENOSYLMETHIONINE:TRNA RIBOSYLTRANSFERASE-ISOMERASE"/>
    <property type="match status" value="1"/>
</dbReference>
<dbReference type="InterPro" id="IPR003699">
    <property type="entry name" value="QueA"/>
</dbReference>
<dbReference type="EMBL" id="AP019368">
    <property type="protein sequence ID" value="BBH52380.1"/>
    <property type="molecule type" value="Genomic_DNA"/>
</dbReference>
<dbReference type="GO" id="GO:0008616">
    <property type="term" value="P:tRNA queuosine(34) biosynthetic process"/>
    <property type="evidence" value="ECO:0007669"/>
    <property type="project" value="UniProtKB-KW"/>
</dbReference>